<protein>
    <submittedName>
        <fullName evidence="2">Uncharacterized protein</fullName>
    </submittedName>
</protein>
<sequence length="89" mass="10516">MRKKERGKGTVSAVYRNVRNEPRGVQKPLFFPNPGLRPHRRTCDKNHFKKSERDREKKGLEFFNPVFLPFQSSNKNNSQRNNSFTPPQD</sequence>
<dbReference type="EMBL" id="BMAW01087095">
    <property type="protein sequence ID" value="GFU49990.1"/>
    <property type="molecule type" value="Genomic_DNA"/>
</dbReference>
<feature type="compositionally biased region" description="Low complexity" evidence="1">
    <location>
        <begin position="71"/>
        <end position="83"/>
    </location>
</feature>
<keyword evidence="3" id="KW-1185">Reference proteome</keyword>
<accession>A0A8X6UTQ4</accession>
<evidence type="ECO:0000313" key="2">
    <source>
        <dbReference type="EMBL" id="GFU49990.1"/>
    </source>
</evidence>
<evidence type="ECO:0000313" key="3">
    <source>
        <dbReference type="Proteomes" id="UP000887013"/>
    </source>
</evidence>
<dbReference type="AlphaFoldDB" id="A0A8X6UTQ4"/>
<evidence type="ECO:0000256" key="1">
    <source>
        <dbReference type="SAM" id="MobiDB-lite"/>
    </source>
</evidence>
<name>A0A8X6UTQ4_NEPPI</name>
<comment type="caution">
    <text evidence="2">The sequence shown here is derived from an EMBL/GenBank/DDBJ whole genome shotgun (WGS) entry which is preliminary data.</text>
</comment>
<reference evidence="2" key="1">
    <citation type="submission" date="2020-08" db="EMBL/GenBank/DDBJ databases">
        <title>Multicomponent nature underlies the extraordinary mechanical properties of spider dragline silk.</title>
        <authorList>
            <person name="Kono N."/>
            <person name="Nakamura H."/>
            <person name="Mori M."/>
            <person name="Yoshida Y."/>
            <person name="Ohtoshi R."/>
            <person name="Malay A.D."/>
            <person name="Moran D.A.P."/>
            <person name="Tomita M."/>
            <person name="Numata K."/>
            <person name="Arakawa K."/>
        </authorList>
    </citation>
    <scope>NUCLEOTIDE SEQUENCE</scope>
</reference>
<gene>
    <name evidence="2" type="ORF">NPIL_26791</name>
</gene>
<feature type="region of interest" description="Disordered" evidence="1">
    <location>
        <begin position="18"/>
        <end position="89"/>
    </location>
</feature>
<feature type="compositionally biased region" description="Basic and acidic residues" evidence="1">
    <location>
        <begin position="41"/>
        <end position="60"/>
    </location>
</feature>
<organism evidence="2 3">
    <name type="scientific">Nephila pilipes</name>
    <name type="common">Giant wood spider</name>
    <name type="synonym">Nephila maculata</name>
    <dbReference type="NCBI Taxonomy" id="299642"/>
    <lineage>
        <taxon>Eukaryota</taxon>
        <taxon>Metazoa</taxon>
        <taxon>Ecdysozoa</taxon>
        <taxon>Arthropoda</taxon>
        <taxon>Chelicerata</taxon>
        <taxon>Arachnida</taxon>
        <taxon>Araneae</taxon>
        <taxon>Araneomorphae</taxon>
        <taxon>Entelegynae</taxon>
        <taxon>Araneoidea</taxon>
        <taxon>Nephilidae</taxon>
        <taxon>Nephila</taxon>
    </lineage>
</organism>
<dbReference type="Proteomes" id="UP000887013">
    <property type="component" value="Unassembled WGS sequence"/>
</dbReference>
<proteinExistence type="predicted"/>